<reference evidence="1" key="1">
    <citation type="submission" date="2019-11" db="EMBL/GenBank/DDBJ databases">
        <title>Nori genome reveals adaptations in red seaweeds to the harsh intertidal environment.</title>
        <authorList>
            <person name="Wang D."/>
            <person name="Mao Y."/>
        </authorList>
    </citation>
    <scope>NUCLEOTIDE SEQUENCE</scope>
    <source>
        <tissue evidence="1">Gametophyte</tissue>
    </source>
</reference>
<comment type="caution">
    <text evidence="1">The sequence shown here is derived from an EMBL/GenBank/DDBJ whole genome shotgun (WGS) entry which is preliminary data.</text>
</comment>
<gene>
    <name evidence="1" type="ORF">I4F81_003058</name>
</gene>
<dbReference type="EMBL" id="CM020618">
    <property type="protein sequence ID" value="KAK1860469.1"/>
    <property type="molecule type" value="Genomic_DNA"/>
</dbReference>
<sequence>MGLGSFCRQRSSHSHRAAAPPRRAEEMQRPRRGQRSHSGSPPRRWWRRRAAGRRHAGRPAATVAGPPPSAAALSHPLGRRGYRAVVRCHINRSWLPRSPQPADDNNRISTTLLSPTLHFPLLRRARASATAPPPSLSIPSASPRSLPSPPSPLPYPPSLATMAFVSGVSLSVRAPVSAAAISPRTSAFAGARVAAVTPVSRRAASLVQTPRMVGEDFENVPTKPEGFTPNAEVWNGRFAMIGFVLALGTQVLNPAHPTIVQQLSALNPVQLAANAATLFGQ</sequence>
<name>A0ACC3BRY4_PYRYE</name>
<accession>A0ACC3BRY4</accession>
<evidence type="ECO:0000313" key="2">
    <source>
        <dbReference type="Proteomes" id="UP000798662"/>
    </source>
</evidence>
<organism evidence="1 2">
    <name type="scientific">Pyropia yezoensis</name>
    <name type="common">Susabi-nori</name>
    <name type="synonym">Porphyra yezoensis</name>
    <dbReference type="NCBI Taxonomy" id="2788"/>
    <lineage>
        <taxon>Eukaryota</taxon>
        <taxon>Rhodophyta</taxon>
        <taxon>Bangiophyceae</taxon>
        <taxon>Bangiales</taxon>
        <taxon>Bangiaceae</taxon>
        <taxon>Pyropia</taxon>
    </lineage>
</organism>
<protein>
    <submittedName>
        <fullName evidence="1">Uncharacterized protein</fullName>
    </submittedName>
</protein>
<evidence type="ECO:0000313" key="1">
    <source>
        <dbReference type="EMBL" id="KAK1860469.1"/>
    </source>
</evidence>
<keyword evidence="2" id="KW-1185">Reference proteome</keyword>
<dbReference type="Proteomes" id="UP000798662">
    <property type="component" value="Chromosome 1"/>
</dbReference>
<proteinExistence type="predicted"/>